<feature type="domain" description="Thiopeptide-type bacteriocin biosynthesis" evidence="2">
    <location>
        <begin position="746"/>
        <end position="992"/>
    </location>
</feature>
<name>A0A3G8WHI5_9FLAO</name>
<evidence type="ECO:0000259" key="1">
    <source>
        <dbReference type="Pfam" id="PF04738"/>
    </source>
</evidence>
<dbReference type="Pfam" id="PF14028">
    <property type="entry name" value="Lant_dehydr_C"/>
    <property type="match status" value="1"/>
</dbReference>
<dbReference type="EMBL" id="CP034171">
    <property type="protein sequence ID" value="AZI20650.1"/>
    <property type="molecule type" value="Genomic_DNA"/>
</dbReference>
<evidence type="ECO:0000259" key="2">
    <source>
        <dbReference type="Pfam" id="PF14028"/>
    </source>
</evidence>
<evidence type="ECO:0008006" key="5">
    <source>
        <dbReference type="Google" id="ProtNLM"/>
    </source>
</evidence>
<dbReference type="NCBIfam" id="TIGR03891">
    <property type="entry name" value="thiopep_ocin"/>
    <property type="match status" value="1"/>
</dbReference>
<reference evidence="4" key="1">
    <citation type="submission" date="2018-11" db="EMBL/GenBank/DDBJ databases">
        <title>Proposal to divide the Flavobacteriaceae and reorganize its genera based on Amino Acid Identity values calculated from whole genome sequences.</title>
        <authorList>
            <person name="Nicholson A.C."/>
            <person name="Gulvik C.A."/>
            <person name="Whitney A.M."/>
            <person name="Humrighouse B.W."/>
            <person name="Bell M."/>
            <person name="Holmes B."/>
            <person name="Steigerwalt A.B."/>
            <person name="Villarma A."/>
            <person name="Sheth M."/>
            <person name="Batra D."/>
            <person name="Pryor J."/>
            <person name="Bernardet J.-F."/>
            <person name="Hugo C."/>
            <person name="Kampfer P."/>
            <person name="Newman J.D."/>
            <person name="McQuiston J.R."/>
        </authorList>
    </citation>
    <scope>NUCLEOTIDE SEQUENCE [LARGE SCALE GENOMIC DNA]</scope>
    <source>
        <strain evidence="4">H4753</strain>
    </source>
</reference>
<evidence type="ECO:0000313" key="3">
    <source>
        <dbReference type="EMBL" id="AZI20650.1"/>
    </source>
</evidence>
<dbReference type="RefSeq" id="WP_124784839.1">
    <property type="nucleotide sequence ID" value="NZ_CP034171.1"/>
</dbReference>
<gene>
    <name evidence="3" type="ORF">EIH08_07930</name>
</gene>
<dbReference type="InterPro" id="IPR023809">
    <property type="entry name" value="Thiopep_bacteriocin_synth_dom"/>
</dbReference>
<dbReference type="AlphaFoldDB" id="A0A3G8WHI5"/>
<accession>A0A3G8WHI5</accession>
<protein>
    <recommendedName>
        <fullName evidence="5">Lantibiotic dehydratase</fullName>
    </recommendedName>
</protein>
<dbReference type="InterPro" id="IPR006827">
    <property type="entry name" value="Lant_deHydtase_N"/>
</dbReference>
<feature type="domain" description="Lantibiotic dehydratase N-terminal" evidence="1">
    <location>
        <begin position="43"/>
        <end position="682"/>
    </location>
</feature>
<organism evidence="3 4">
    <name type="scientific">Chryseobacterium taklimakanense</name>
    <dbReference type="NCBI Taxonomy" id="536441"/>
    <lineage>
        <taxon>Bacteria</taxon>
        <taxon>Pseudomonadati</taxon>
        <taxon>Bacteroidota</taxon>
        <taxon>Flavobacteriia</taxon>
        <taxon>Flavobacteriales</taxon>
        <taxon>Weeksellaceae</taxon>
        <taxon>Chryseobacterium group</taxon>
        <taxon>Chryseobacterium</taxon>
    </lineage>
</organism>
<dbReference type="Pfam" id="PF04738">
    <property type="entry name" value="Lant_dehydr_N"/>
    <property type="match status" value="1"/>
</dbReference>
<dbReference type="Proteomes" id="UP000282297">
    <property type="component" value="Chromosome"/>
</dbReference>
<sequence length="1001" mass="117285">MKSSYHHYDGYVIRKPAFSYDILFSTDSTTKDLDELVVELINNESFLNAIFWSSLDLYRAIIKYKEGLITEDRAKKILTSLKKYIIRGCTRSTPYGTLSGCTFLQFEENRVFGANHKARIDMGLLEKIKLAIESNANIKYYLQYTLNNTLYEKGNYIKFLEQQWNCNKKEFKLSAIENTDYIKVICKRLKNKFLPINEIKDIFRNEFDDEEIQNFTEALVESGLLISELEIVLTSADYLEDVLNTLRRLEKEGLQQVGIYIAIFEKIQNCIYFINSNSHSLPLEEINLIEQLLYEVNIMATQIFHIDLRVANNKTEHLDQAVIKNIFDAIDFLRKINAASLNADKDLEEFKKLYRLRFESQEIPLTVALDRSCGIGFPVGDSIGSDYESQIFDFGNSNNNLKKIDGLFEIDWLWDKLESVSANHTVIELTNEDIKDKHTHLTNLSYNFSVVGSYCQNNNFFLQSVTNGSALSLMGRFAYLETGIKKLCEDIAKDEIEHETDAILAEILFLPEGRVGNICRHPSFYKYEIPIITESALPNKNQIYAQDLMVSVVNNEIILRSKTLNKRVIPRLSNAHNFTNSQVALYKFLSSLQYQGFPSIGFRSNYTKNKKRFFPRIVYKDIILHRATWILTESDIKTILKATSPQAKLVSFLKARQVCRFVVLVEQDNELFVDLENESFQNLIIEELKASTSIQLTEWVYDVGFGANINQFVIPLKNTACQTLQNSLPLPLQNSVDRSFPPGSEWLYLKIYCSTFISDDLLVVLSYSLDNLKDKSVLSEYFFIRYTDPHYHLRIRMKILDIRLMSEALKFIQQQLRIFEEEGTIWKTSVDTYEREIERYGEIDIEDTERLFFYDSKLVLSFICDENFRDNEIDRIILAVLNIDNYLTFFNLKFQEKFLFCKKMEFAFEKEFDGQNKKDLYNKYREFSSTLYSQYRASHMNEIFQNRTNKISTLRLSKDRISDYIHMSINRWFPGQQRFYEYMCYIFATKLYNRLLNEENV</sequence>
<proteinExistence type="predicted"/>
<evidence type="ECO:0000313" key="4">
    <source>
        <dbReference type="Proteomes" id="UP000282297"/>
    </source>
</evidence>